<sequence length="154" mass="17162">MSGGTKRGQRVSATPGSPADLSKEGLRIPQRWVCGCQAYSILCLPARGMRKPHLGPRRLFVELYRPCQREQTHTSSNENQAPGSCQTCLHVQLQRLTSVSGSWTELMRQVQTCSQHESVLLRYLVQWATGGCSAEIWRRQGAVVPSQSQRQPSV</sequence>
<proteinExistence type="predicted"/>
<keyword evidence="3" id="KW-1185">Reference proteome</keyword>
<gene>
    <name evidence="2" type="ORF">K461DRAFT_138144</name>
</gene>
<organism evidence="2 3">
    <name type="scientific">Myriangium duriaei CBS 260.36</name>
    <dbReference type="NCBI Taxonomy" id="1168546"/>
    <lineage>
        <taxon>Eukaryota</taxon>
        <taxon>Fungi</taxon>
        <taxon>Dikarya</taxon>
        <taxon>Ascomycota</taxon>
        <taxon>Pezizomycotina</taxon>
        <taxon>Dothideomycetes</taxon>
        <taxon>Dothideomycetidae</taxon>
        <taxon>Myriangiales</taxon>
        <taxon>Myriangiaceae</taxon>
        <taxon>Myriangium</taxon>
    </lineage>
</organism>
<evidence type="ECO:0000256" key="1">
    <source>
        <dbReference type="SAM" id="MobiDB-lite"/>
    </source>
</evidence>
<reference evidence="2" key="1">
    <citation type="journal article" date="2020" name="Stud. Mycol.">
        <title>101 Dothideomycetes genomes: a test case for predicting lifestyles and emergence of pathogens.</title>
        <authorList>
            <person name="Haridas S."/>
            <person name="Albert R."/>
            <person name="Binder M."/>
            <person name="Bloem J."/>
            <person name="Labutti K."/>
            <person name="Salamov A."/>
            <person name="Andreopoulos B."/>
            <person name="Baker S."/>
            <person name="Barry K."/>
            <person name="Bills G."/>
            <person name="Bluhm B."/>
            <person name="Cannon C."/>
            <person name="Castanera R."/>
            <person name="Culley D."/>
            <person name="Daum C."/>
            <person name="Ezra D."/>
            <person name="Gonzalez J."/>
            <person name="Henrissat B."/>
            <person name="Kuo A."/>
            <person name="Liang C."/>
            <person name="Lipzen A."/>
            <person name="Lutzoni F."/>
            <person name="Magnuson J."/>
            <person name="Mondo S."/>
            <person name="Nolan M."/>
            <person name="Ohm R."/>
            <person name="Pangilinan J."/>
            <person name="Park H.-J."/>
            <person name="Ramirez L."/>
            <person name="Alfaro M."/>
            <person name="Sun H."/>
            <person name="Tritt A."/>
            <person name="Yoshinaga Y."/>
            <person name="Zwiers L.-H."/>
            <person name="Turgeon B."/>
            <person name="Goodwin S."/>
            <person name="Spatafora J."/>
            <person name="Crous P."/>
            <person name="Grigoriev I."/>
        </authorList>
    </citation>
    <scope>NUCLEOTIDE SEQUENCE</scope>
    <source>
        <strain evidence="2">CBS 260.36</strain>
    </source>
</reference>
<feature type="region of interest" description="Disordered" evidence="1">
    <location>
        <begin position="1"/>
        <end position="23"/>
    </location>
</feature>
<evidence type="ECO:0000313" key="3">
    <source>
        <dbReference type="Proteomes" id="UP000799439"/>
    </source>
</evidence>
<accession>A0A9P4J6I7</accession>
<dbReference type="EMBL" id="ML996085">
    <property type="protein sequence ID" value="KAF2153274.1"/>
    <property type="molecule type" value="Genomic_DNA"/>
</dbReference>
<comment type="caution">
    <text evidence="2">The sequence shown here is derived from an EMBL/GenBank/DDBJ whole genome shotgun (WGS) entry which is preliminary data.</text>
</comment>
<dbReference type="AlphaFoldDB" id="A0A9P4J6I7"/>
<protein>
    <submittedName>
        <fullName evidence="2">Uncharacterized protein</fullName>
    </submittedName>
</protein>
<evidence type="ECO:0000313" key="2">
    <source>
        <dbReference type="EMBL" id="KAF2153274.1"/>
    </source>
</evidence>
<dbReference type="Proteomes" id="UP000799439">
    <property type="component" value="Unassembled WGS sequence"/>
</dbReference>
<name>A0A9P4J6I7_9PEZI</name>